<dbReference type="Gene3D" id="3.40.970.30">
    <property type="entry name" value="yp_829618.1 like domains"/>
    <property type="match status" value="1"/>
</dbReference>
<dbReference type="Pfam" id="PF25056">
    <property type="entry name" value="DUF7793"/>
    <property type="match status" value="1"/>
</dbReference>
<dbReference type="EMBL" id="CP002831">
    <property type="protein sequence ID" value="AFC26453.1"/>
    <property type="molecule type" value="Genomic_DNA"/>
</dbReference>
<name>H6L889_SAPGL</name>
<dbReference type="OrthoDB" id="1358466at2"/>
<evidence type="ECO:0000313" key="3">
    <source>
        <dbReference type="Proteomes" id="UP000007519"/>
    </source>
</evidence>
<evidence type="ECO:0000259" key="1">
    <source>
        <dbReference type="Pfam" id="PF25056"/>
    </source>
</evidence>
<protein>
    <recommendedName>
        <fullName evidence="1">DUF7793 domain-containing protein</fullName>
    </recommendedName>
</protein>
<feature type="domain" description="DUF7793" evidence="1">
    <location>
        <begin position="18"/>
        <end position="125"/>
    </location>
</feature>
<dbReference type="AlphaFoldDB" id="H6L889"/>
<organism evidence="2 3">
    <name type="scientific">Saprospira grandis (strain Lewin)</name>
    <dbReference type="NCBI Taxonomy" id="984262"/>
    <lineage>
        <taxon>Bacteria</taxon>
        <taxon>Pseudomonadati</taxon>
        <taxon>Bacteroidota</taxon>
        <taxon>Saprospiria</taxon>
        <taxon>Saprospirales</taxon>
        <taxon>Saprospiraceae</taxon>
        <taxon>Saprospira</taxon>
    </lineage>
</organism>
<accession>H6L889</accession>
<evidence type="ECO:0000313" key="2">
    <source>
        <dbReference type="EMBL" id="AFC26453.1"/>
    </source>
</evidence>
<keyword evidence="3" id="KW-1185">Reference proteome</keyword>
<dbReference type="InterPro" id="IPR056695">
    <property type="entry name" value="DUF7793"/>
</dbReference>
<dbReference type="eggNOG" id="ENOG5033EW7">
    <property type="taxonomic scope" value="Bacteria"/>
</dbReference>
<sequence length="132" mass="14906">MEKKVRLKKSWLIVDEANGIVIQRMDEGAYLEAQDSYDCFDQCFQLKGKEPIYFLSDMRAVKGMSKEARKVTAADAKDANFHAVAALINSGASKILGNFMIRINKHKHPIKMFTNEAEAIAWLKKQREAAGL</sequence>
<dbReference type="Proteomes" id="UP000007519">
    <property type="component" value="Chromosome"/>
</dbReference>
<dbReference type="HOGENOM" id="CLU_153801_0_0_10"/>
<dbReference type="RefSeq" id="WP_015694042.1">
    <property type="nucleotide sequence ID" value="NC_016940.1"/>
</dbReference>
<dbReference type="KEGG" id="sgn:SGRA_3737"/>
<gene>
    <name evidence="2" type="ordered locus">SGRA_3737</name>
</gene>
<proteinExistence type="predicted"/>
<reference evidence="2 3" key="1">
    <citation type="journal article" date="2012" name="Stand. Genomic Sci.">
        <title>Complete genome sequencing and analysis of Saprospira grandis str. Lewin, a predatory marine bacterium.</title>
        <authorList>
            <person name="Saw J.H."/>
            <person name="Yuryev A."/>
            <person name="Kanbe M."/>
            <person name="Hou S."/>
            <person name="Young A.G."/>
            <person name="Aizawa S."/>
            <person name="Alam M."/>
        </authorList>
    </citation>
    <scope>NUCLEOTIDE SEQUENCE [LARGE SCALE GENOMIC DNA]</scope>
    <source>
        <strain evidence="2 3">Lewin</strain>
    </source>
</reference>